<feature type="region of interest" description="Disordered" evidence="1">
    <location>
        <begin position="91"/>
        <end position="178"/>
    </location>
</feature>
<evidence type="ECO:0000313" key="3">
    <source>
        <dbReference type="Proteomes" id="UP001498398"/>
    </source>
</evidence>
<keyword evidence="3" id="KW-1185">Reference proteome</keyword>
<protein>
    <recommendedName>
        <fullName evidence="4">Mixed-lineage leukemia-like protein</fullName>
    </recommendedName>
</protein>
<comment type="caution">
    <text evidence="2">The sequence shown here is derived from an EMBL/GenBank/DDBJ whole genome shotgun (WGS) entry which is preliminary data.</text>
</comment>
<dbReference type="Proteomes" id="UP001498398">
    <property type="component" value="Unassembled WGS sequence"/>
</dbReference>
<feature type="compositionally biased region" description="Low complexity" evidence="1">
    <location>
        <begin position="140"/>
        <end position="156"/>
    </location>
</feature>
<feature type="compositionally biased region" description="Polar residues" evidence="1">
    <location>
        <begin position="157"/>
        <end position="169"/>
    </location>
</feature>
<evidence type="ECO:0000256" key="1">
    <source>
        <dbReference type="SAM" id="MobiDB-lite"/>
    </source>
</evidence>
<feature type="compositionally biased region" description="Low complexity" evidence="1">
    <location>
        <begin position="91"/>
        <end position="105"/>
    </location>
</feature>
<dbReference type="EMBL" id="JBANRG010000018">
    <property type="protein sequence ID" value="KAK7458125.1"/>
    <property type="molecule type" value="Genomic_DNA"/>
</dbReference>
<feature type="compositionally biased region" description="Low complexity" evidence="1">
    <location>
        <begin position="1"/>
        <end position="24"/>
    </location>
</feature>
<evidence type="ECO:0008006" key="4">
    <source>
        <dbReference type="Google" id="ProtNLM"/>
    </source>
</evidence>
<gene>
    <name evidence="2" type="ORF">VKT23_010033</name>
</gene>
<sequence length="178" mass="17853">MTPHSNPTSSSSVGSTHTHVSTVPRAQMTAVIEQSVPSVLDSAAELLTSLQDASRPEGDRIEVKAPVPFGNHRPFSMSGYSSPSSGVTGFSGFSPIIRGRGSRSPSPGPSAGVNTNKIGGSLLLSGGGSTSGSKPAPKISTSTLTSPTGTTSTSSSPNMGLLQSTTSQGRGFAHGVNV</sequence>
<evidence type="ECO:0000313" key="2">
    <source>
        <dbReference type="EMBL" id="KAK7458125.1"/>
    </source>
</evidence>
<feature type="region of interest" description="Disordered" evidence="1">
    <location>
        <begin position="1"/>
        <end position="26"/>
    </location>
</feature>
<accession>A0ABR1JCV0</accession>
<organism evidence="2 3">
    <name type="scientific">Marasmiellus scandens</name>
    <dbReference type="NCBI Taxonomy" id="2682957"/>
    <lineage>
        <taxon>Eukaryota</taxon>
        <taxon>Fungi</taxon>
        <taxon>Dikarya</taxon>
        <taxon>Basidiomycota</taxon>
        <taxon>Agaricomycotina</taxon>
        <taxon>Agaricomycetes</taxon>
        <taxon>Agaricomycetidae</taxon>
        <taxon>Agaricales</taxon>
        <taxon>Marasmiineae</taxon>
        <taxon>Omphalotaceae</taxon>
        <taxon>Marasmiellus</taxon>
    </lineage>
</organism>
<reference evidence="2 3" key="1">
    <citation type="submission" date="2024-01" db="EMBL/GenBank/DDBJ databases">
        <title>A draft genome for the cacao thread blight pathogen Marasmiellus scandens.</title>
        <authorList>
            <person name="Baruah I.K."/>
            <person name="Leung J."/>
            <person name="Bukari Y."/>
            <person name="Amoako-Attah I."/>
            <person name="Meinhardt L.W."/>
            <person name="Bailey B.A."/>
            <person name="Cohen S.P."/>
        </authorList>
    </citation>
    <scope>NUCLEOTIDE SEQUENCE [LARGE SCALE GENOMIC DNA]</scope>
    <source>
        <strain evidence="2 3">GH-19</strain>
    </source>
</reference>
<name>A0ABR1JCV0_9AGAR</name>
<proteinExistence type="predicted"/>